<proteinExistence type="predicted"/>
<organism evidence="2 3">
    <name type="scientific">Pantoea cypripedii</name>
    <name type="common">Pectobacterium cypripedii</name>
    <name type="synonym">Erwinia cypripedii</name>
    <dbReference type="NCBI Taxonomy" id="55209"/>
    <lineage>
        <taxon>Bacteria</taxon>
        <taxon>Pseudomonadati</taxon>
        <taxon>Pseudomonadota</taxon>
        <taxon>Gammaproteobacteria</taxon>
        <taxon>Enterobacterales</taxon>
        <taxon>Erwiniaceae</taxon>
        <taxon>Pantoea</taxon>
    </lineage>
</organism>
<name>A0A6B9G0C3_PANCY</name>
<reference evidence="2 3" key="1">
    <citation type="submission" date="2017-11" db="EMBL/GenBank/DDBJ databases">
        <title>Genome sequence of Pantoea cypripedii NE1.</title>
        <authorList>
            <person name="Nascimento F.X."/>
        </authorList>
    </citation>
    <scope>NUCLEOTIDE SEQUENCE [LARGE SCALE GENOMIC DNA]</scope>
    <source>
        <strain evidence="2 3">NE1</strain>
    </source>
</reference>
<keyword evidence="1" id="KW-0472">Membrane</keyword>
<dbReference type="RefSeq" id="WP_208714341.1">
    <property type="nucleotide sequence ID" value="NZ_CP024768.1"/>
</dbReference>
<dbReference type="Proteomes" id="UP000502005">
    <property type="component" value="Chromosome"/>
</dbReference>
<protein>
    <submittedName>
        <fullName evidence="2">Uncharacterized protein</fullName>
    </submittedName>
</protein>
<keyword evidence="1" id="KW-0812">Transmembrane</keyword>
<accession>A0A6B9G0C3</accession>
<evidence type="ECO:0000256" key="1">
    <source>
        <dbReference type="SAM" id="Phobius"/>
    </source>
</evidence>
<evidence type="ECO:0000313" key="3">
    <source>
        <dbReference type="Proteomes" id="UP000502005"/>
    </source>
</evidence>
<gene>
    <name evidence="2" type="ORF">CUN67_05585</name>
</gene>
<dbReference type="EMBL" id="CP024768">
    <property type="protein sequence ID" value="QGY28433.1"/>
    <property type="molecule type" value="Genomic_DNA"/>
</dbReference>
<dbReference type="AlphaFoldDB" id="A0A6B9G0C3"/>
<keyword evidence="1" id="KW-1133">Transmembrane helix</keyword>
<evidence type="ECO:0000313" key="2">
    <source>
        <dbReference type="EMBL" id="QGY28433.1"/>
    </source>
</evidence>
<sequence>MNKPFKIATSIIVIIVAVLAGVFAYYWPITKLEFEGSAHYTEQDKRLYGHFTPDILKNMPRISDNYQFAFQNISGPAALIYEVRFNGTTDTSKISAYLESLGYIKQSSCSIEGECWHGNMPEEEVAVGAVEKTNVVIVSVIH</sequence>
<feature type="transmembrane region" description="Helical" evidence="1">
    <location>
        <begin position="7"/>
        <end position="27"/>
    </location>
</feature>